<dbReference type="Pfam" id="PF19035">
    <property type="entry name" value="TSP1_CCN"/>
    <property type="match status" value="1"/>
</dbReference>
<dbReference type="Proteomes" id="UP000694548">
    <property type="component" value="Unassembled WGS sequence"/>
</dbReference>
<keyword evidence="2" id="KW-1015">Disulfide bond</keyword>
<dbReference type="InterPro" id="IPR050941">
    <property type="entry name" value="CCN"/>
</dbReference>
<dbReference type="Gene3D" id="2.20.100.10">
    <property type="entry name" value="Thrombospondin type-1 (TSP1) repeat"/>
    <property type="match status" value="1"/>
</dbReference>
<dbReference type="GO" id="GO:0045597">
    <property type="term" value="P:positive regulation of cell differentiation"/>
    <property type="evidence" value="ECO:0007669"/>
    <property type="project" value="TreeGrafter"/>
</dbReference>
<dbReference type="SMART" id="SM00209">
    <property type="entry name" value="TSP1"/>
    <property type="match status" value="1"/>
</dbReference>
<dbReference type="GO" id="GO:0008201">
    <property type="term" value="F:heparin binding"/>
    <property type="evidence" value="ECO:0007669"/>
    <property type="project" value="TreeGrafter"/>
</dbReference>
<dbReference type="InterPro" id="IPR001007">
    <property type="entry name" value="VWF_dom"/>
</dbReference>
<dbReference type="GO" id="GO:0030335">
    <property type="term" value="P:positive regulation of cell migration"/>
    <property type="evidence" value="ECO:0007669"/>
    <property type="project" value="TreeGrafter"/>
</dbReference>
<sequence length="344" mass="38604">MFDKNRSGIFVDLDRFVSCDGLALCPGCTPPDCLLTAGVRHPPTLQPYVDKRVQKMDGWMDWFVSCHVLLCEVQWSLSTCFLIVLFLLTAKAHGMPCAFSGHIYQHGEDFQHVCQHKCTCVNGVVGCMPLCPYQLPLPRWRCLRPRLARPKGGCCEEWVCDDDNHISEDLKELYSVLSLPEAASLPMSDVFLEPHCSLQITEWTPCSATCGMGISSRVTNNNPDCRLVRESRLCQIQQCGFHLPVGKKCQRTVRPQEAVRVSFAGCATAQRYRPRTCGGCTDGRCCTPSSSRTVRLRFKCPDGESFYYIMWIQSCHCSRSCFPYSGLLTGPSVSLYNDIHTVTD</sequence>
<keyword evidence="7" id="KW-1185">Reference proteome</keyword>
<dbReference type="GO" id="GO:0005615">
    <property type="term" value="C:extracellular space"/>
    <property type="evidence" value="ECO:0007669"/>
    <property type="project" value="TreeGrafter"/>
</dbReference>
<organism evidence="6 7">
    <name type="scientific">Nothobranchius furzeri</name>
    <name type="common">Turquoise killifish</name>
    <dbReference type="NCBI Taxonomy" id="105023"/>
    <lineage>
        <taxon>Eukaryota</taxon>
        <taxon>Metazoa</taxon>
        <taxon>Chordata</taxon>
        <taxon>Craniata</taxon>
        <taxon>Vertebrata</taxon>
        <taxon>Euteleostomi</taxon>
        <taxon>Actinopterygii</taxon>
        <taxon>Neopterygii</taxon>
        <taxon>Teleostei</taxon>
        <taxon>Neoteleostei</taxon>
        <taxon>Acanthomorphata</taxon>
        <taxon>Ovalentaria</taxon>
        <taxon>Atherinomorphae</taxon>
        <taxon>Cyprinodontiformes</taxon>
        <taxon>Nothobranchiidae</taxon>
        <taxon>Nothobranchius</taxon>
    </lineage>
</organism>
<reference evidence="6" key="1">
    <citation type="submission" date="2025-08" db="UniProtKB">
        <authorList>
            <consortium name="Ensembl"/>
        </authorList>
    </citation>
    <scope>IDENTIFICATION</scope>
</reference>
<dbReference type="PROSITE" id="PS01208">
    <property type="entry name" value="VWFC_1"/>
    <property type="match status" value="1"/>
</dbReference>
<name>A0A8C6M034_NOTFU</name>
<dbReference type="GO" id="GO:0005178">
    <property type="term" value="F:integrin binding"/>
    <property type="evidence" value="ECO:0007669"/>
    <property type="project" value="TreeGrafter"/>
</dbReference>
<feature type="domain" description="CTCK" evidence="4">
    <location>
        <begin position="249"/>
        <end position="322"/>
    </location>
</feature>
<dbReference type="InterPro" id="IPR036383">
    <property type="entry name" value="TSP1_rpt_sf"/>
</dbReference>
<dbReference type="InterPro" id="IPR006207">
    <property type="entry name" value="Cys_knot_C"/>
</dbReference>
<dbReference type="PROSITE" id="PS50184">
    <property type="entry name" value="VWFC_2"/>
    <property type="match status" value="1"/>
</dbReference>
<dbReference type="InterPro" id="IPR043973">
    <property type="entry name" value="TSP1_CCN"/>
</dbReference>
<dbReference type="InterPro" id="IPR000884">
    <property type="entry name" value="TSP1_rpt"/>
</dbReference>
<keyword evidence="1" id="KW-0732">Signal</keyword>
<dbReference type="Pfam" id="PF00093">
    <property type="entry name" value="VWC"/>
    <property type="match status" value="1"/>
</dbReference>
<proteinExistence type="predicted"/>
<dbReference type="PROSITE" id="PS01225">
    <property type="entry name" value="CTCK_2"/>
    <property type="match status" value="1"/>
</dbReference>
<dbReference type="GeneTree" id="ENSGT00940000155151"/>
<evidence type="ECO:0000256" key="1">
    <source>
        <dbReference type="ARBA" id="ARBA00022729"/>
    </source>
</evidence>
<dbReference type="PANTHER" id="PTHR11348">
    <property type="entry name" value="CONNECTIVE TISSUE GROWTH FACTOR-RELATED"/>
    <property type="match status" value="1"/>
</dbReference>
<dbReference type="PROSITE" id="PS50092">
    <property type="entry name" value="TSP1"/>
    <property type="match status" value="1"/>
</dbReference>
<dbReference type="GO" id="GO:0007155">
    <property type="term" value="P:cell adhesion"/>
    <property type="evidence" value="ECO:0007669"/>
    <property type="project" value="TreeGrafter"/>
</dbReference>
<accession>A0A8C6M034</accession>
<evidence type="ECO:0000256" key="3">
    <source>
        <dbReference type="PROSITE-ProRule" id="PRU00039"/>
    </source>
</evidence>
<dbReference type="GO" id="GO:0007165">
    <property type="term" value="P:signal transduction"/>
    <property type="evidence" value="ECO:0007669"/>
    <property type="project" value="InterPro"/>
</dbReference>
<protein>
    <submittedName>
        <fullName evidence="6">Cellular communication network factor 1, like 2</fullName>
    </submittedName>
</protein>
<reference evidence="6" key="2">
    <citation type="submission" date="2025-09" db="UniProtKB">
        <authorList>
            <consortium name="Ensembl"/>
        </authorList>
    </citation>
    <scope>IDENTIFICATION</scope>
</reference>
<dbReference type="Ensembl" id="ENSNFUT00015030518.1">
    <property type="protein sequence ID" value="ENSNFUP00015029215.1"/>
    <property type="gene ID" value="ENSNFUG00015014146.1"/>
</dbReference>
<dbReference type="SMART" id="SM00214">
    <property type="entry name" value="VWC"/>
    <property type="match status" value="1"/>
</dbReference>
<evidence type="ECO:0000313" key="6">
    <source>
        <dbReference type="Ensembl" id="ENSNFUP00015029215.1"/>
    </source>
</evidence>
<evidence type="ECO:0000259" key="4">
    <source>
        <dbReference type="PROSITE" id="PS01225"/>
    </source>
</evidence>
<evidence type="ECO:0000259" key="5">
    <source>
        <dbReference type="PROSITE" id="PS50184"/>
    </source>
</evidence>
<dbReference type="PANTHER" id="PTHR11348:SF33">
    <property type="entry name" value="CELLULAR COMMUNICATION NETWORK FACTOR 1, LIKE 1 PRECURSOR-RELATED"/>
    <property type="match status" value="1"/>
</dbReference>
<dbReference type="SUPFAM" id="SSF82895">
    <property type="entry name" value="TSP-1 type 1 repeat"/>
    <property type="match status" value="1"/>
</dbReference>
<comment type="caution">
    <text evidence="3">Lacks conserved residue(s) required for the propagation of feature annotation.</text>
</comment>
<dbReference type="GO" id="GO:0031012">
    <property type="term" value="C:extracellular matrix"/>
    <property type="evidence" value="ECO:0007669"/>
    <property type="project" value="TreeGrafter"/>
</dbReference>
<evidence type="ECO:0000256" key="2">
    <source>
        <dbReference type="ARBA" id="ARBA00023157"/>
    </source>
</evidence>
<dbReference type="SMART" id="SM00041">
    <property type="entry name" value="CT"/>
    <property type="match status" value="1"/>
</dbReference>
<evidence type="ECO:0000313" key="7">
    <source>
        <dbReference type="Proteomes" id="UP000694548"/>
    </source>
</evidence>
<dbReference type="AlphaFoldDB" id="A0A8C6M034"/>
<feature type="domain" description="VWFC" evidence="5">
    <location>
        <begin position="95"/>
        <end position="161"/>
    </location>
</feature>